<dbReference type="EMBL" id="KV454208">
    <property type="protein sequence ID" value="ODQ62009.1"/>
    <property type="molecule type" value="Genomic_DNA"/>
</dbReference>
<dbReference type="RefSeq" id="XP_019041216.1">
    <property type="nucleotide sequence ID" value="XM_019186092.1"/>
</dbReference>
<protein>
    <recommendedName>
        <fullName evidence="10">RING-type domain-containing protein</fullName>
    </recommendedName>
</protein>
<proteinExistence type="predicted"/>
<keyword evidence="5" id="KW-0862">Zinc</keyword>
<accession>A0A1E3P9C4</accession>
<feature type="region of interest" description="Disordered" evidence="9">
    <location>
        <begin position="31"/>
        <end position="125"/>
    </location>
</feature>
<dbReference type="PROSITE" id="PS50089">
    <property type="entry name" value="ZF_RING_2"/>
    <property type="match status" value="1"/>
</dbReference>
<evidence type="ECO:0000256" key="2">
    <source>
        <dbReference type="ARBA" id="ARBA00022692"/>
    </source>
</evidence>
<name>A0A1E3P9C4_WICAA</name>
<evidence type="ECO:0000256" key="9">
    <source>
        <dbReference type="SAM" id="MobiDB-lite"/>
    </source>
</evidence>
<dbReference type="GO" id="GO:0016020">
    <property type="term" value="C:membrane"/>
    <property type="evidence" value="ECO:0007669"/>
    <property type="project" value="UniProtKB-SubCell"/>
</dbReference>
<evidence type="ECO:0000256" key="7">
    <source>
        <dbReference type="ARBA" id="ARBA00023136"/>
    </source>
</evidence>
<feature type="compositionally biased region" description="Polar residues" evidence="9">
    <location>
        <begin position="254"/>
        <end position="277"/>
    </location>
</feature>
<dbReference type="PANTHER" id="PTHR46539:SF1">
    <property type="entry name" value="E3 UBIQUITIN-PROTEIN LIGASE ATL42"/>
    <property type="match status" value="1"/>
</dbReference>
<evidence type="ECO:0000259" key="10">
    <source>
        <dbReference type="PROSITE" id="PS50089"/>
    </source>
</evidence>
<keyword evidence="6" id="KW-1133">Transmembrane helix</keyword>
<sequence length="501" mass="54823">MESRQAGSFVIFRFGEDNSENVILNLPSILLSNGNQTSRGDPSQASNQPAASDNAQENNQSSNNETSNRPNDTTDVGSNEENEGSTEEHIQRNMLVSVSYVYSGDGTRAGNGGNADQNGQRENNRTGSVLLNVPNIPSNRSESQLNALIEFAASIALSALAANIRRNRGIKKETFEKFPIKSKSDVKDSTCSVCFEEYEEQTKTQKDQEDLYGKEEEEKDDLPNAQRKRKRRASDEGSENGGSSPRKSRRTESVSHPNSSNGGASTSESQEADQQTRNSEEEFTHIPVELPCKHVFGRNCLYEWLKSNSTCPLCRQQVVENSDASNSPPERINIPNITSLLNPSSRDNPMVIVLDRATNTLTTRNSNSTPGINNNTPEANIATSLVSALTEPTGIPISGSSPPRRDPLSAGVLGGLNRGSYGFPGLFSSGVASRRTRSGVETVNLDNDNRETFDNNFYDESRRLIEERLRARNLRNEPSEQSHNNGSESNGSNGHDDSQDS</sequence>
<keyword evidence="3" id="KW-0479">Metal-binding</keyword>
<keyword evidence="4 8" id="KW-0863">Zinc-finger</keyword>
<keyword evidence="7" id="KW-0472">Membrane</keyword>
<dbReference type="SUPFAM" id="SSF57850">
    <property type="entry name" value="RING/U-box"/>
    <property type="match status" value="1"/>
</dbReference>
<dbReference type="GO" id="GO:0008270">
    <property type="term" value="F:zinc ion binding"/>
    <property type="evidence" value="ECO:0007669"/>
    <property type="project" value="UniProtKB-KW"/>
</dbReference>
<dbReference type="PANTHER" id="PTHR46539">
    <property type="entry name" value="E3 UBIQUITIN-PROTEIN LIGASE ATL42"/>
    <property type="match status" value="1"/>
</dbReference>
<comment type="subcellular location">
    <subcellularLocation>
        <location evidence="1">Membrane</location>
    </subcellularLocation>
</comment>
<dbReference type="Gene3D" id="3.30.40.10">
    <property type="entry name" value="Zinc/RING finger domain, C3HC4 (zinc finger)"/>
    <property type="match status" value="1"/>
</dbReference>
<dbReference type="Pfam" id="PF13639">
    <property type="entry name" value="zf-RING_2"/>
    <property type="match status" value="1"/>
</dbReference>
<organism evidence="11 12">
    <name type="scientific">Wickerhamomyces anomalus (strain ATCC 58044 / CBS 1984 / NCYC 433 / NRRL Y-366-8)</name>
    <name type="common">Yeast</name>
    <name type="synonym">Hansenula anomala</name>
    <dbReference type="NCBI Taxonomy" id="683960"/>
    <lineage>
        <taxon>Eukaryota</taxon>
        <taxon>Fungi</taxon>
        <taxon>Dikarya</taxon>
        <taxon>Ascomycota</taxon>
        <taxon>Saccharomycotina</taxon>
        <taxon>Saccharomycetes</taxon>
        <taxon>Phaffomycetales</taxon>
        <taxon>Wickerhamomycetaceae</taxon>
        <taxon>Wickerhamomyces</taxon>
    </lineage>
</organism>
<evidence type="ECO:0000256" key="6">
    <source>
        <dbReference type="ARBA" id="ARBA00022989"/>
    </source>
</evidence>
<dbReference type="Proteomes" id="UP000094112">
    <property type="component" value="Unassembled WGS sequence"/>
</dbReference>
<feature type="domain" description="RING-type" evidence="10">
    <location>
        <begin position="290"/>
        <end position="315"/>
    </location>
</feature>
<evidence type="ECO:0000256" key="3">
    <source>
        <dbReference type="ARBA" id="ARBA00022723"/>
    </source>
</evidence>
<dbReference type="SMART" id="SM00184">
    <property type="entry name" value="RING"/>
    <property type="match status" value="1"/>
</dbReference>
<feature type="compositionally biased region" description="Basic and acidic residues" evidence="9">
    <location>
        <begin position="200"/>
        <end position="216"/>
    </location>
</feature>
<gene>
    <name evidence="11" type="ORF">WICANDRAFT_87112</name>
</gene>
<feature type="compositionally biased region" description="Polar residues" evidence="9">
    <location>
        <begin position="31"/>
        <end position="49"/>
    </location>
</feature>
<reference evidence="11 12" key="1">
    <citation type="journal article" date="2016" name="Proc. Natl. Acad. Sci. U.S.A.">
        <title>Comparative genomics of biotechnologically important yeasts.</title>
        <authorList>
            <person name="Riley R."/>
            <person name="Haridas S."/>
            <person name="Wolfe K.H."/>
            <person name="Lopes M.R."/>
            <person name="Hittinger C.T."/>
            <person name="Goeker M."/>
            <person name="Salamov A.A."/>
            <person name="Wisecaver J.H."/>
            <person name="Long T.M."/>
            <person name="Calvey C.H."/>
            <person name="Aerts A.L."/>
            <person name="Barry K.W."/>
            <person name="Choi C."/>
            <person name="Clum A."/>
            <person name="Coughlan A.Y."/>
            <person name="Deshpande S."/>
            <person name="Douglass A.P."/>
            <person name="Hanson S.J."/>
            <person name="Klenk H.-P."/>
            <person name="LaButti K.M."/>
            <person name="Lapidus A."/>
            <person name="Lindquist E.A."/>
            <person name="Lipzen A.M."/>
            <person name="Meier-Kolthoff J.P."/>
            <person name="Ohm R.A."/>
            <person name="Otillar R.P."/>
            <person name="Pangilinan J.L."/>
            <person name="Peng Y."/>
            <person name="Rokas A."/>
            <person name="Rosa C.A."/>
            <person name="Scheuner C."/>
            <person name="Sibirny A.A."/>
            <person name="Slot J.C."/>
            <person name="Stielow J.B."/>
            <person name="Sun H."/>
            <person name="Kurtzman C.P."/>
            <person name="Blackwell M."/>
            <person name="Grigoriev I.V."/>
            <person name="Jeffries T.W."/>
        </authorList>
    </citation>
    <scope>NUCLEOTIDE SEQUENCE [LARGE SCALE GENOMIC DNA]</scope>
    <source>
        <strain evidence="12">ATCC 58044 / CBS 1984 / NCYC 433 / NRRL Y-366-8</strain>
    </source>
</reference>
<keyword evidence="12" id="KW-1185">Reference proteome</keyword>
<dbReference type="OrthoDB" id="8062037at2759"/>
<feature type="region of interest" description="Disordered" evidence="9">
    <location>
        <begin position="472"/>
        <end position="501"/>
    </location>
</feature>
<dbReference type="GeneID" id="30203338"/>
<feature type="compositionally biased region" description="Low complexity" evidence="9">
    <location>
        <begin position="481"/>
        <end position="493"/>
    </location>
</feature>
<dbReference type="InterPro" id="IPR013083">
    <property type="entry name" value="Znf_RING/FYVE/PHD"/>
</dbReference>
<evidence type="ECO:0000256" key="5">
    <source>
        <dbReference type="ARBA" id="ARBA00022833"/>
    </source>
</evidence>
<evidence type="ECO:0000256" key="8">
    <source>
        <dbReference type="PROSITE-ProRule" id="PRU00175"/>
    </source>
</evidence>
<dbReference type="STRING" id="683960.A0A1E3P9C4"/>
<evidence type="ECO:0000256" key="1">
    <source>
        <dbReference type="ARBA" id="ARBA00004370"/>
    </source>
</evidence>
<evidence type="ECO:0000313" key="11">
    <source>
        <dbReference type="EMBL" id="ODQ62009.1"/>
    </source>
</evidence>
<dbReference type="AlphaFoldDB" id="A0A1E3P9C4"/>
<feature type="compositionally biased region" description="Low complexity" evidence="9">
    <location>
        <begin position="50"/>
        <end position="68"/>
    </location>
</feature>
<keyword evidence="2" id="KW-0812">Transmembrane</keyword>
<evidence type="ECO:0000256" key="4">
    <source>
        <dbReference type="ARBA" id="ARBA00022771"/>
    </source>
</evidence>
<evidence type="ECO:0000313" key="12">
    <source>
        <dbReference type="Proteomes" id="UP000094112"/>
    </source>
</evidence>
<feature type="region of interest" description="Disordered" evidence="9">
    <location>
        <begin position="198"/>
        <end position="282"/>
    </location>
</feature>
<dbReference type="InterPro" id="IPR001841">
    <property type="entry name" value="Znf_RING"/>
</dbReference>